<keyword evidence="10" id="KW-1185">Reference proteome</keyword>
<evidence type="ECO:0000313" key="9">
    <source>
        <dbReference type="EMBL" id="KAA2238125.1"/>
    </source>
</evidence>
<dbReference type="Pfam" id="PF03775">
    <property type="entry name" value="MinC_C"/>
    <property type="match status" value="1"/>
</dbReference>
<dbReference type="Proteomes" id="UP000323142">
    <property type="component" value="Unassembled WGS sequence"/>
</dbReference>
<evidence type="ECO:0000256" key="1">
    <source>
        <dbReference type="ARBA" id="ARBA00006291"/>
    </source>
</evidence>
<keyword evidence="3 6" id="KW-0717">Septation</keyword>
<dbReference type="SUPFAM" id="SSF63848">
    <property type="entry name" value="Cell-division inhibitor MinC, C-terminal domain"/>
    <property type="match status" value="1"/>
</dbReference>
<evidence type="ECO:0000259" key="8">
    <source>
        <dbReference type="Pfam" id="PF03775"/>
    </source>
</evidence>
<dbReference type="InterPro" id="IPR016098">
    <property type="entry name" value="CAP/MinC_C"/>
</dbReference>
<organism evidence="9 10">
    <name type="scientific">Salinarimonas soli</name>
    <dbReference type="NCBI Taxonomy" id="1638099"/>
    <lineage>
        <taxon>Bacteria</taxon>
        <taxon>Pseudomonadati</taxon>
        <taxon>Pseudomonadota</taxon>
        <taxon>Alphaproteobacteria</taxon>
        <taxon>Hyphomicrobiales</taxon>
        <taxon>Salinarimonadaceae</taxon>
        <taxon>Salinarimonas</taxon>
    </lineage>
</organism>
<keyword evidence="2 6" id="KW-0132">Cell division</keyword>
<comment type="function">
    <text evidence="5 6">Cell division inhibitor that blocks the formation of polar Z ring septums. Rapidly oscillates between the poles of the cell to destabilize FtsZ filaments that have formed before they mature into polar Z rings. Prevents FtsZ polymerization.</text>
</comment>
<reference evidence="9 10" key="2">
    <citation type="submission" date="2019-09" db="EMBL/GenBank/DDBJ databases">
        <authorList>
            <person name="Jin C."/>
        </authorList>
    </citation>
    <scope>NUCLEOTIDE SEQUENCE [LARGE SCALE GENOMIC DNA]</scope>
    <source>
        <strain evidence="9 10">BN140002</strain>
    </source>
</reference>
<comment type="similarity">
    <text evidence="1 6">Belongs to the MinC family.</text>
</comment>
<evidence type="ECO:0000256" key="2">
    <source>
        <dbReference type="ARBA" id="ARBA00022618"/>
    </source>
</evidence>
<sequence>MKRIQSSPPRRSPVNRRLAPTRRPLADVRKAEVAALFAELWEQSLKSDGLRRVESLRRAEALASKAGAEEATVAAGDVAPCLFIDRPVRSGQSIRFPEGSVTIFGSVSSGAEIVAGGSIHVYGALRGRAFAGFGGDSGARIICSSLDPELLVINGLYTTADEIAASLRNKPAQVRVDGQAMSVTALD</sequence>
<dbReference type="GO" id="GO:0000917">
    <property type="term" value="P:division septum assembly"/>
    <property type="evidence" value="ECO:0007669"/>
    <property type="project" value="UniProtKB-KW"/>
</dbReference>
<evidence type="ECO:0000256" key="4">
    <source>
        <dbReference type="ARBA" id="ARBA00023306"/>
    </source>
</evidence>
<evidence type="ECO:0000313" key="10">
    <source>
        <dbReference type="Proteomes" id="UP000323142"/>
    </source>
</evidence>
<evidence type="ECO:0000256" key="6">
    <source>
        <dbReference type="HAMAP-Rule" id="MF_00267"/>
    </source>
</evidence>
<dbReference type="EMBL" id="VUOA01000015">
    <property type="protein sequence ID" value="KAA2238125.1"/>
    <property type="molecule type" value="Genomic_DNA"/>
</dbReference>
<feature type="domain" description="Septum formation inhibitor MinC C-terminal" evidence="8">
    <location>
        <begin position="83"/>
        <end position="183"/>
    </location>
</feature>
<comment type="caution">
    <text evidence="9">The sequence shown here is derived from an EMBL/GenBank/DDBJ whole genome shotgun (WGS) entry which is preliminary data.</text>
</comment>
<dbReference type="Gene3D" id="2.160.20.70">
    <property type="match status" value="1"/>
</dbReference>
<dbReference type="InterPro" id="IPR036145">
    <property type="entry name" value="MinC_C_sf"/>
</dbReference>
<evidence type="ECO:0000256" key="5">
    <source>
        <dbReference type="ARBA" id="ARBA00025606"/>
    </source>
</evidence>
<evidence type="ECO:0000256" key="3">
    <source>
        <dbReference type="ARBA" id="ARBA00023210"/>
    </source>
</evidence>
<name>A0A5B2VGS9_9HYPH</name>
<dbReference type="PANTHER" id="PTHR34108:SF1">
    <property type="entry name" value="SEPTUM SITE-DETERMINING PROTEIN MINC"/>
    <property type="match status" value="1"/>
</dbReference>
<protein>
    <recommendedName>
        <fullName evidence="6">Probable septum site-determining protein MinC</fullName>
    </recommendedName>
</protein>
<dbReference type="HAMAP" id="MF_00267">
    <property type="entry name" value="MinC"/>
    <property type="match status" value="1"/>
</dbReference>
<comment type="subunit">
    <text evidence="6">Interacts with MinD and FtsZ.</text>
</comment>
<keyword evidence="4 6" id="KW-0131">Cell cycle</keyword>
<dbReference type="PANTHER" id="PTHR34108">
    <property type="entry name" value="SEPTUM SITE-DETERMINING PROTEIN MINC"/>
    <property type="match status" value="1"/>
</dbReference>
<dbReference type="OrthoDB" id="9794530at2"/>
<dbReference type="GO" id="GO:0000902">
    <property type="term" value="P:cell morphogenesis"/>
    <property type="evidence" value="ECO:0007669"/>
    <property type="project" value="InterPro"/>
</dbReference>
<dbReference type="GO" id="GO:1901891">
    <property type="term" value="P:regulation of cell septum assembly"/>
    <property type="evidence" value="ECO:0007669"/>
    <property type="project" value="InterPro"/>
</dbReference>
<gene>
    <name evidence="6 9" type="primary">minC</name>
    <name evidence="9" type="ORF">F0L46_06530</name>
</gene>
<accession>A0A5B2VGS9</accession>
<feature type="region of interest" description="Disordered" evidence="7">
    <location>
        <begin position="1"/>
        <end position="22"/>
    </location>
</feature>
<reference evidence="9 10" key="1">
    <citation type="submission" date="2019-09" db="EMBL/GenBank/DDBJ databases">
        <title>Salinarimonas rosea gen. nov., sp. nov., a new member of the a-2 subgroup of the Proteobacteria.</title>
        <authorList>
            <person name="Liu J."/>
        </authorList>
    </citation>
    <scope>NUCLEOTIDE SEQUENCE [LARGE SCALE GENOMIC DNA]</scope>
    <source>
        <strain evidence="9 10">BN140002</strain>
    </source>
</reference>
<dbReference type="InterPro" id="IPR005526">
    <property type="entry name" value="Septum_form_inhib_MinC_C"/>
</dbReference>
<dbReference type="NCBIfam" id="TIGR01222">
    <property type="entry name" value="minC"/>
    <property type="match status" value="1"/>
</dbReference>
<dbReference type="AlphaFoldDB" id="A0A5B2VGS9"/>
<proteinExistence type="inferred from homology"/>
<evidence type="ECO:0000256" key="7">
    <source>
        <dbReference type="SAM" id="MobiDB-lite"/>
    </source>
</evidence>
<dbReference type="InterPro" id="IPR013033">
    <property type="entry name" value="MinC"/>
</dbReference>
<dbReference type="RefSeq" id="WP_149816253.1">
    <property type="nucleotide sequence ID" value="NZ_VUOA01000015.1"/>
</dbReference>